<comment type="caution">
    <text evidence="2">The sequence shown here is derived from an EMBL/GenBank/DDBJ whole genome shotgun (WGS) entry which is preliminary data.</text>
</comment>
<evidence type="ECO:0000313" key="2">
    <source>
        <dbReference type="EMBL" id="MBD5782369.1"/>
    </source>
</evidence>
<keyword evidence="3" id="KW-1185">Reference proteome</keyword>
<keyword evidence="1" id="KW-1133">Transmembrane helix</keyword>
<name>A0A927IJZ3_9BACT</name>
<gene>
    <name evidence="2" type="ORF">IEN85_22910</name>
</gene>
<keyword evidence="1" id="KW-0812">Transmembrane</keyword>
<organism evidence="2 3">
    <name type="scientific">Pelagicoccus enzymogenes</name>
    <dbReference type="NCBI Taxonomy" id="2773457"/>
    <lineage>
        <taxon>Bacteria</taxon>
        <taxon>Pseudomonadati</taxon>
        <taxon>Verrucomicrobiota</taxon>
        <taxon>Opitutia</taxon>
        <taxon>Puniceicoccales</taxon>
        <taxon>Pelagicoccaceae</taxon>
        <taxon>Pelagicoccus</taxon>
    </lineage>
</organism>
<evidence type="ECO:0000256" key="1">
    <source>
        <dbReference type="SAM" id="Phobius"/>
    </source>
</evidence>
<accession>A0A927IJZ3</accession>
<feature type="transmembrane region" description="Helical" evidence="1">
    <location>
        <begin position="58"/>
        <end position="77"/>
    </location>
</feature>
<protein>
    <submittedName>
        <fullName evidence="2">Zinc ribbon domain-containing protein</fullName>
    </submittedName>
</protein>
<dbReference type="EMBL" id="JACYFG010000060">
    <property type="protein sequence ID" value="MBD5782369.1"/>
    <property type="molecule type" value="Genomic_DNA"/>
</dbReference>
<evidence type="ECO:0000313" key="3">
    <source>
        <dbReference type="Proteomes" id="UP000622317"/>
    </source>
</evidence>
<keyword evidence="1" id="KW-0472">Membrane</keyword>
<reference evidence="2" key="1">
    <citation type="submission" date="2020-09" db="EMBL/GenBank/DDBJ databases">
        <title>Pelagicoccus enzymogenes sp. nov. with an EPS production, isolated from marine sediment.</title>
        <authorList>
            <person name="Feng X."/>
        </authorList>
    </citation>
    <scope>NUCLEOTIDE SEQUENCE</scope>
    <source>
        <strain evidence="2">NFK12</strain>
    </source>
</reference>
<dbReference type="AlphaFoldDB" id="A0A927IJZ3"/>
<dbReference type="RefSeq" id="WP_191619454.1">
    <property type="nucleotide sequence ID" value="NZ_JACYFG010000060.1"/>
</dbReference>
<dbReference type="Proteomes" id="UP000622317">
    <property type="component" value="Unassembled WGS sequence"/>
</dbReference>
<proteinExistence type="predicted"/>
<sequence>MSFKPPGYCPNCGDYVEEGAAACESCGSCPETGWNEDSIYDGIELPEEFAPEKSDSRLLGTVISIGLVALLVYVFVFR</sequence>